<protein>
    <recommendedName>
        <fullName evidence="3">Ig-like domain-containing protein</fullName>
    </recommendedName>
</protein>
<sequence length="103" mass="11627">MNLIINILAKPMKPTLTLNADHPFVGDNITFTCLSMAQRWPAEYMTSHLSYQFNENHRGVTVNNKLTIYTLTMSDKGTDISCQATDDLQKVSIKSDDVTLDPY</sequence>
<dbReference type="AlphaFoldDB" id="A0A8B6CYH0"/>
<proteinExistence type="predicted"/>
<evidence type="ECO:0000313" key="2">
    <source>
        <dbReference type="Proteomes" id="UP000596742"/>
    </source>
</evidence>
<dbReference type="Proteomes" id="UP000596742">
    <property type="component" value="Unassembled WGS sequence"/>
</dbReference>
<evidence type="ECO:0008006" key="3">
    <source>
        <dbReference type="Google" id="ProtNLM"/>
    </source>
</evidence>
<reference evidence="1" key="1">
    <citation type="submission" date="2018-11" db="EMBL/GenBank/DDBJ databases">
        <authorList>
            <person name="Alioto T."/>
            <person name="Alioto T."/>
        </authorList>
    </citation>
    <scope>NUCLEOTIDE SEQUENCE</scope>
</reference>
<dbReference type="Gene3D" id="2.60.40.10">
    <property type="entry name" value="Immunoglobulins"/>
    <property type="match status" value="1"/>
</dbReference>
<dbReference type="InterPro" id="IPR013783">
    <property type="entry name" value="Ig-like_fold"/>
</dbReference>
<keyword evidence="2" id="KW-1185">Reference proteome</keyword>
<comment type="caution">
    <text evidence="1">The sequence shown here is derived from an EMBL/GenBank/DDBJ whole genome shotgun (WGS) entry which is preliminary data.</text>
</comment>
<gene>
    <name evidence="1" type="ORF">MGAL_10B019495</name>
</gene>
<dbReference type="EMBL" id="UYJE01002485">
    <property type="protein sequence ID" value="VDI11073.1"/>
    <property type="molecule type" value="Genomic_DNA"/>
</dbReference>
<organism evidence="1 2">
    <name type="scientific">Mytilus galloprovincialis</name>
    <name type="common">Mediterranean mussel</name>
    <dbReference type="NCBI Taxonomy" id="29158"/>
    <lineage>
        <taxon>Eukaryota</taxon>
        <taxon>Metazoa</taxon>
        <taxon>Spiralia</taxon>
        <taxon>Lophotrochozoa</taxon>
        <taxon>Mollusca</taxon>
        <taxon>Bivalvia</taxon>
        <taxon>Autobranchia</taxon>
        <taxon>Pteriomorphia</taxon>
        <taxon>Mytilida</taxon>
        <taxon>Mytiloidea</taxon>
        <taxon>Mytilidae</taxon>
        <taxon>Mytilinae</taxon>
        <taxon>Mytilus</taxon>
    </lineage>
</organism>
<accession>A0A8B6CYH0</accession>
<dbReference type="OrthoDB" id="6198350at2759"/>
<feature type="non-terminal residue" evidence="1">
    <location>
        <position position="103"/>
    </location>
</feature>
<evidence type="ECO:0000313" key="1">
    <source>
        <dbReference type="EMBL" id="VDI11073.1"/>
    </source>
</evidence>
<dbReference type="InterPro" id="IPR036179">
    <property type="entry name" value="Ig-like_dom_sf"/>
</dbReference>
<name>A0A8B6CYH0_MYTGA</name>
<dbReference type="SUPFAM" id="SSF48726">
    <property type="entry name" value="Immunoglobulin"/>
    <property type="match status" value="1"/>
</dbReference>